<dbReference type="RefSeq" id="WP_177236197.1">
    <property type="nucleotide sequence ID" value="NZ_FOQH01000004.1"/>
</dbReference>
<name>A0A1I3F986_9RHOB</name>
<gene>
    <name evidence="2" type="ORF">SAMN05216258_104120</name>
</gene>
<protein>
    <submittedName>
        <fullName evidence="2">DUF218 domain-containing protein</fullName>
    </submittedName>
</protein>
<keyword evidence="3" id="KW-1185">Reference proteome</keyword>
<feature type="domain" description="DUF218" evidence="1">
    <location>
        <begin position="5"/>
        <end position="140"/>
    </location>
</feature>
<dbReference type="PANTHER" id="PTHR30336:SF20">
    <property type="entry name" value="DUF218 DOMAIN-CONTAINING PROTEIN"/>
    <property type="match status" value="1"/>
</dbReference>
<accession>A0A1I3F986</accession>
<dbReference type="EMBL" id="FOQH01000004">
    <property type="protein sequence ID" value="SFI07411.1"/>
    <property type="molecule type" value="Genomic_DNA"/>
</dbReference>
<dbReference type="AlphaFoldDB" id="A0A1I3F986"/>
<proteinExistence type="predicted"/>
<dbReference type="InterPro" id="IPR003848">
    <property type="entry name" value="DUF218"/>
</dbReference>
<evidence type="ECO:0000259" key="1">
    <source>
        <dbReference type="Pfam" id="PF02698"/>
    </source>
</evidence>
<dbReference type="Gene3D" id="3.40.50.620">
    <property type="entry name" value="HUPs"/>
    <property type="match status" value="1"/>
</dbReference>
<evidence type="ECO:0000313" key="3">
    <source>
        <dbReference type="Proteomes" id="UP000199377"/>
    </source>
</evidence>
<sequence length="166" mass="17201">MGALALVVLGAALRPGGRPSPALIRRIETAARLFAAGRAPRILVTGGAPAGGPATEAEAMRRALAARGVPEGAILVEDRARDTLENARFSIPILRAAGVSRVVLVTDRVHMPRALALFRLLGMPAAAAPCEAPGGRRGAIYRAKEAAALPLHAARAVAIRLRHGRP</sequence>
<reference evidence="2 3" key="1">
    <citation type="submission" date="2016-10" db="EMBL/GenBank/DDBJ databases">
        <authorList>
            <person name="de Groot N.N."/>
        </authorList>
    </citation>
    <scope>NUCLEOTIDE SEQUENCE [LARGE SCALE GENOMIC DNA]</scope>
    <source>
        <strain evidence="2 3">CGMCC 1.11030</strain>
    </source>
</reference>
<dbReference type="GO" id="GO:0005886">
    <property type="term" value="C:plasma membrane"/>
    <property type="evidence" value="ECO:0007669"/>
    <property type="project" value="TreeGrafter"/>
</dbReference>
<evidence type="ECO:0000313" key="2">
    <source>
        <dbReference type="EMBL" id="SFI07411.1"/>
    </source>
</evidence>
<dbReference type="PANTHER" id="PTHR30336">
    <property type="entry name" value="INNER MEMBRANE PROTEIN, PROBABLE PERMEASE"/>
    <property type="match status" value="1"/>
</dbReference>
<dbReference type="Proteomes" id="UP000199377">
    <property type="component" value="Unassembled WGS sequence"/>
</dbReference>
<dbReference type="InterPro" id="IPR051599">
    <property type="entry name" value="Cell_Envelope_Assoc"/>
</dbReference>
<dbReference type="Pfam" id="PF02698">
    <property type="entry name" value="DUF218"/>
    <property type="match status" value="1"/>
</dbReference>
<organism evidence="2 3">
    <name type="scientific">Albimonas pacifica</name>
    <dbReference type="NCBI Taxonomy" id="1114924"/>
    <lineage>
        <taxon>Bacteria</taxon>
        <taxon>Pseudomonadati</taxon>
        <taxon>Pseudomonadota</taxon>
        <taxon>Alphaproteobacteria</taxon>
        <taxon>Rhodobacterales</taxon>
        <taxon>Paracoccaceae</taxon>
        <taxon>Albimonas</taxon>
    </lineage>
</organism>
<dbReference type="InterPro" id="IPR014729">
    <property type="entry name" value="Rossmann-like_a/b/a_fold"/>
</dbReference>
<dbReference type="STRING" id="1114924.SAMN05216258_104120"/>
<dbReference type="CDD" id="cd06259">
    <property type="entry name" value="YdcF-like"/>
    <property type="match status" value="1"/>
</dbReference>